<dbReference type="GO" id="GO:0004047">
    <property type="term" value="F:aminomethyltransferase activity"/>
    <property type="evidence" value="ECO:0007669"/>
    <property type="project" value="UniProtKB-EC"/>
</dbReference>
<dbReference type="Pfam" id="PF08669">
    <property type="entry name" value="GCV_T_C"/>
    <property type="match status" value="1"/>
</dbReference>
<dbReference type="PANTHER" id="PTHR43757:SF2">
    <property type="entry name" value="AMINOMETHYLTRANSFERASE, MITOCHONDRIAL"/>
    <property type="match status" value="1"/>
</dbReference>
<keyword evidence="8" id="KW-1185">Reference proteome</keyword>
<dbReference type="Pfam" id="PF01571">
    <property type="entry name" value="GCV_T"/>
    <property type="match status" value="1"/>
</dbReference>
<dbReference type="SUPFAM" id="SSF101790">
    <property type="entry name" value="Aminomethyltransferase beta-barrel domain"/>
    <property type="match status" value="1"/>
</dbReference>
<dbReference type="OrthoDB" id="5287468at2"/>
<evidence type="ECO:0000256" key="1">
    <source>
        <dbReference type="ARBA" id="ARBA00008609"/>
    </source>
</evidence>
<dbReference type="Gene3D" id="1.10.10.1100">
    <property type="entry name" value="BFD-like [2Fe-2S]-binding domain"/>
    <property type="match status" value="1"/>
</dbReference>
<dbReference type="InterPro" id="IPR027266">
    <property type="entry name" value="TrmE/GcvT-like"/>
</dbReference>
<dbReference type="GO" id="GO:0032259">
    <property type="term" value="P:methylation"/>
    <property type="evidence" value="ECO:0007669"/>
    <property type="project" value="UniProtKB-KW"/>
</dbReference>
<evidence type="ECO:0000259" key="3">
    <source>
        <dbReference type="Pfam" id="PF01571"/>
    </source>
</evidence>
<dbReference type="InParanoid" id="A0A1Y5TCI7"/>
<evidence type="ECO:0000313" key="7">
    <source>
        <dbReference type="EMBL" id="SLN57326.1"/>
    </source>
</evidence>
<dbReference type="Gene3D" id="3.30.1360.120">
    <property type="entry name" value="Probable tRNA modification gtpase trme, domain 1"/>
    <property type="match status" value="1"/>
</dbReference>
<evidence type="ECO:0000259" key="6">
    <source>
        <dbReference type="Pfam" id="PF17806"/>
    </source>
</evidence>
<dbReference type="EMBL" id="FWFR01000002">
    <property type="protein sequence ID" value="SLN57326.1"/>
    <property type="molecule type" value="Genomic_DNA"/>
</dbReference>
<dbReference type="InterPro" id="IPR013977">
    <property type="entry name" value="GcvT_C"/>
</dbReference>
<keyword evidence="2" id="KW-0560">Oxidoreductase</keyword>
<dbReference type="SUPFAM" id="SSF51905">
    <property type="entry name" value="FAD/NAD(P)-binding domain"/>
    <property type="match status" value="1"/>
</dbReference>
<protein>
    <submittedName>
        <fullName evidence="7">Aminomethyltransferase</fullName>
        <ecNumber evidence="7">2.1.2.10</ecNumber>
    </submittedName>
</protein>
<dbReference type="Proteomes" id="UP000193200">
    <property type="component" value="Unassembled WGS sequence"/>
</dbReference>
<dbReference type="GO" id="GO:0008168">
    <property type="term" value="F:methyltransferase activity"/>
    <property type="evidence" value="ECO:0007669"/>
    <property type="project" value="UniProtKB-KW"/>
</dbReference>
<dbReference type="Gene3D" id="3.10.20.440">
    <property type="entry name" value="2Fe-2S iron-sulphur cluster binding domain, sarcosine oxidase, alpha subunit, N-terminal domain"/>
    <property type="match status" value="1"/>
</dbReference>
<dbReference type="Pfam" id="PF07992">
    <property type="entry name" value="Pyr_redox_2"/>
    <property type="match status" value="1"/>
</dbReference>
<feature type="domain" description="FAD/NAD(P)-binding" evidence="4">
    <location>
        <begin position="167"/>
        <end position="323"/>
    </location>
</feature>
<dbReference type="PRINTS" id="PR00368">
    <property type="entry name" value="FADPNR"/>
</dbReference>
<feature type="domain" description="GCVT N-terminal" evidence="3">
    <location>
        <begin position="582"/>
        <end position="850"/>
    </location>
</feature>
<dbReference type="InterPro" id="IPR023753">
    <property type="entry name" value="FAD/NAD-binding_dom"/>
</dbReference>
<dbReference type="InterPro" id="IPR042204">
    <property type="entry name" value="2Fe-2S-bd_N"/>
</dbReference>
<evidence type="ECO:0000256" key="2">
    <source>
        <dbReference type="ARBA" id="ARBA00023002"/>
    </source>
</evidence>
<feature type="domain" description="SoxA A3" evidence="6">
    <location>
        <begin position="488"/>
        <end position="572"/>
    </location>
</feature>
<dbReference type="GO" id="GO:0016491">
    <property type="term" value="F:oxidoreductase activity"/>
    <property type="evidence" value="ECO:0007669"/>
    <property type="project" value="UniProtKB-KW"/>
</dbReference>
<dbReference type="InterPro" id="IPR041117">
    <property type="entry name" value="SoxA_A3"/>
</dbReference>
<dbReference type="EC" id="2.1.2.10" evidence="7"/>
<dbReference type="SUPFAM" id="SSF103025">
    <property type="entry name" value="Folate-binding domain"/>
    <property type="match status" value="1"/>
</dbReference>
<dbReference type="AlphaFoldDB" id="A0A1Y5TCI7"/>
<comment type="similarity">
    <text evidence="1">Belongs to the GcvT family.</text>
</comment>
<organism evidence="7 8">
    <name type="scientific">Oceanibacterium hippocampi</name>
    <dbReference type="NCBI Taxonomy" id="745714"/>
    <lineage>
        <taxon>Bacteria</taxon>
        <taxon>Pseudomonadati</taxon>
        <taxon>Pseudomonadota</taxon>
        <taxon>Alphaproteobacteria</taxon>
        <taxon>Sneathiellales</taxon>
        <taxon>Sneathiellaceae</taxon>
        <taxon>Oceanibacterium</taxon>
    </lineage>
</organism>
<gene>
    <name evidence="7" type="primary">gcvT_3</name>
    <name evidence="7" type="ORF">OCH7691_02501</name>
</gene>
<dbReference type="InterPro" id="IPR036188">
    <property type="entry name" value="FAD/NAD-bd_sf"/>
</dbReference>
<dbReference type="PRINTS" id="PR00469">
    <property type="entry name" value="PNDRDTASEII"/>
</dbReference>
<dbReference type="Pfam" id="PF13510">
    <property type="entry name" value="Fer2_4"/>
    <property type="match status" value="1"/>
</dbReference>
<accession>A0A1Y5TCI7</accession>
<keyword evidence="7" id="KW-0489">Methyltransferase</keyword>
<evidence type="ECO:0000313" key="8">
    <source>
        <dbReference type="Proteomes" id="UP000193200"/>
    </source>
</evidence>
<evidence type="ECO:0000259" key="4">
    <source>
        <dbReference type="Pfam" id="PF07992"/>
    </source>
</evidence>
<dbReference type="InterPro" id="IPR028896">
    <property type="entry name" value="GcvT/YgfZ/DmdA"/>
</dbReference>
<feature type="domain" description="Aminomethyltransferase C-terminal" evidence="5">
    <location>
        <begin position="869"/>
        <end position="950"/>
    </location>
</feature>
<proteinExistence type="inferred from homology"/>
<reference evidence="7 8" key="1">
    <citation type="submission" date="2017-03" db="EMBL/GenBank/DDBJ databases">
        <authorList>
            <person name="Afonso C.L."/>
            <person name="Miller P.J."/>
            <person name="Scott M.A."/>
            <person name="Spackman E."/>
            <person name="Goraichik I."/>
            <person name="Dimitrov K.M."/>
            <person name="Suarez D.L."/>
            <person name="Swayne D.E."/>
        </authorList>
    </citation>
    <scope>NUCLEOTIDE SEQUENCE [LARGE SCALE GENOMIC DNA]</scope>
    <source>
        <strain evidence="7 8">CECT 7691</strain>
    </source>
</reference>
<evidence type="ECO:0000259" key="5">
    <source>
        <dbReference type="Pfam" id="PF08669"/>
    </source>
</evidence>
<dbReference type="PANTHER" id="PTHR43757">
    <property type="entry name" value="AMINOMETHYLTRANSFERASE"/>
    <property type="match status" value="1"/>
</dbReference>
<dbReference type="InterPro" id="IPR041854">
    <property type="entry name" value="BFD-like_2Fe2S-bd_dom_sf"/>
</dbReference>
<dbReference type="InterPro" id="IPR029043">
    <property type="entry name" value="GcvT/YgfZ_C"/>
</dbReference>
<keyword evidence="7" id="KW-0808">Transferase</keyword>
<dbReference type="Gene3D" id="3.50.50.60">
    <property type="entry name" value="FAD/NAD(P)-binding domain"/>
    <property type="match status" value="1"/>
</dbReference>
<dbReference type="RefSeq" id="WP_085883848.1">
    <property type="nucleotide sequence ID" value="NZ_FWFR01000002.1"/>
</dbReference>
<dbReference type="Pfam" id="PF17806">
    <property type="entry name" value="SO_alpha_A3"/>
    <property type="match status" value="1"/>
</dbReference>
<sequence>MSGTRLAAPFGSLIDRTRPLHFRFGARTLSGFAGDSAASALVGAGISVLSRSFKYHRPRGLFSMTAADANSLIAAGAEPNAFAEHVPLTEGASFRGQNYAGSLERDRFALMGLFGRFLPPGFYYRAFYRPAGAWKFWEPKIRAFAGLGTVDTNGPHGYFDKAYGWCEVAVVGAGPAGLAAALAAAEDGAEVILIDRNPVIGGSMRQRRGGVGAEPLERNGKAGTIHVMTGAHCLGLYDDNWLAVGQGKRLHKIRAGRVVVATGAEEQPLVFRNNDRPGIMTADTVSRLIRLYGVLPGRRAVVVTANDQGYGVALDLVEAGAVVAAIADLRLAPDDGPFRREARAAGIELLDGWTAYEGHGRARLGVVTLAGVTGRGRVDDSRRRVDCDLLAVSVAQVPRLHLLCHRGMRPVHDGSGHSFASGELPEGVGLAGAAAGRYSLDAATRDGLAVGAAARQAVAGGAAPEPERPAPDGALFNHPWPIFPHPRGKEFVDLDEDLTIADIRNTIAEGWRHAELVKRFSTVGMGPSQGRHSALATQRLIAEATGQTLDAVGATTWRPPALPEKFGLLAGRGFEPVRRTAMHDRHVEAGAVLMPAGLWLRPAHYGGSGDAAGAIAREAANVRGNVGLIDVSTLGKLEIRGADAAAFLERVYTFAYAKQPVGKSRYVLMTDRLGIIVDDGVACRMADNHFYVTATTGGVDGVYREMLRLNAEWRMRVDIANVTAAWAAINLAGPNSRRVLERVADGLDLSPAGFPYLAVREGHVAGIPCRLLRVGFVGELGYEIHCPSGLGETLWDALVEAGREEGIAPFGVEAQRLLRLEKGHIIVGQDTDGTTNPLEADMAWAIARKKDFFVGKHAIGLRSRAGLTRKLVGFRLPAGESRVPKECHLVIRDGQVAGRVTSAARSASLGHVIGLAYVPAEHAAPGVPFDIRVDQGAMLRAEVVPLPFYDPDNERQDS</sequence>
<dbReference type="InterPro" id="IPR006222">
    <property type="entry name" value="GCVT_N"/>
</dbReference>
<name>A0A1Y5TCI7_9PROT</name>